<protein>
    <submittedName>
        <fullName evidence="2">Uncharacterized protein</fullName>
    </submittedName>
</protein>
<comment type="caution">
    <text evidence="2">The sequence shown here is derived from an EMBL/GenBank/DDBJ whole genome shotgun (WGS) entry which is preliminary data.</text>
</comment>
<evidence type="ECO:0000256" key="1">
    <source>
        <dbReference type="SAM" id="MobiDB-lite"/>
    </source>
</evidence>
<gene>
    <name evidence="2" type="ORF">LCGC14_1278360</name>
</gene>
<evidence type="ECO:0000313" key="2">
    <source>
        <dbReference type="EMBL" id="KKM86513.1"/>
    </source>
</evidence>
<feature type="region of interest" description="Disordered" evidence="1">
    <location>
        <begin position="50"/>
        <end position="73"/>
    </location>
</feature>
<name>A0A0F9KXQ1_9ZZZZ</name>
<dbReference type="AlphaFoldDB" id="A0A0F9KXQ1"/>
<organism evidence="2">
    <name type="scientific">marine sediment metagenome</name>
    <dbReference type="NCBI Taxonomy" id="412755"/>
    <lineage>
        <taxon>unclassified sequences</taxon>
        <taxon>metagenomes</taxon>
        <taxon>ecological metagenomes</taxon>
    </lineage>
</organism>
<proteinExistence type="predicted"/>
<accession>A0A0F9KXQ1</accession>
<sequence>MEIRERGNGRLARLPVTCQHRWVIDTKVVNSRYPAQCRWCGAKRTFPTEPKLEHGRGNWGRRPVDTGSKEHGC</sequence>
<dbReference type="EMBL" id="LAZR01007245">
    <property type="protein sequence ID" value="KKM86513.1"/>
    <property type="molecule type" value="Genomic_DNA"/>
</dbReference>
<reference evidence="2" key="1">
    <citation type="journal article" date="2015" name="Nature">
        <title>Complex archaea that bridge the gap between prokaryotes and eukaryotes.</title>
        <authorList>
            <person name="Spang A."/>
            <person name="Saw J.H."/>
            <person name="Jorgensen S.L."/>
            <person name="Zaremba-Niedzwiedzka K."/>
            <person name="Martijn J."/>
            <person name="Lind A.E."/>
            <person name="van Eijk R."/>
            <person name="Schleper C."/>
            <person name="Guy L."/>
            <person name="Ettema T.J."/>
        </authorList>
    </citation>
    <scope>NUCLEOTIDE SEQUENCE</scope>
</reference>